<dbReference type="EMBL" id="JANBOJ010000310">
    <property type="protein sequence ID" value="KAJ1719991.1"/>
    <property type="molecule type" value="Genomic_DNA"/>
</dbReference>
<proteinExistence type="predicted"/>
<feature type="region of interest" description="Disordered" evidence="1">
    <location>
        <begin position="243"/>
        <end position="283"/>
    </location>
</feature>
<dbReference type="AlphaFoldDB" id="A0A9W7XVA0"/>
<dbReference type="InterPro" id="IPR023674">
    <property type="entry name" value="Ribosomal_uL1-like"/>
</dbReference>
<reference evidence="2" key="1">
    <citation type="submission" date="2022-07" db="EMBL/GenBank/DDBJ databases">
        <title>Phylogenomic reconstructions and comparative analyses of Kickxellomycotina fungi.</title>
        <authorList>
            <person name="Reynolds N.K."/>
            <person name="Stajich J.E."/>
            <person name="Barry K."/>
            <person name="Grigoriev I.V."/>
            <person name="Crous P."/>
            <person name="Smith M.E."/>
        </authorList>
    </citation>
    <scope>NUCLEOTIDE SEQUENCE</scope>
    <source>
        <strain evidence="2">NBRC 32514</strain>
    </source>
</reference>
<protein>
    <submittedName>
        <fullName evidence="2">Proteasome-interacting protein cic1</fullName>
    </submittedName>
</protein>
<dbReference type="InterPro" id="IPR028364">
    <property type="entry name" value="Ribosomal_uL1/biogenesis"/>
</dbReference>
<accession>A0A9W7XVA0</accession>
<dbReference type="GO" id="GO:0000502">
    <property type="term" value="C:proteasome complex"/>
    <property type="evidence" value="ECO:0007669"/>
    <property type="project" value="UniProtKB-KW"/>
</dbReference>
<keyword evidence="3" id="KW-1185">Reference proteome</keyword>
<name>A0A9W7XVA0_9FUNG</name>
<evidence type="ECO:0000256" key="1">
    <source>
        <dbReference type="SAM" id="MobiDB-lite"/>
    </source>
</evidence>
<sequence length="283" mass="31882">MSLDHKLVHRASKALLRYVEKNTFKKSMSMFTDDAEQLHLIISTKDVATKERHKPYRIPLRHPMYDEDSNVCLIVKTGHELTIEQINELGIHQIKEIITAEQLKKSCKTYEARRELLATYDLFLADDRLLNSLPKLLGSKFFKAKKLPAPVNLLSKNLKTELTRALSSTFFRPAKGTCTAVRIGSTKLTVPQLEENIEGVVNLVIKFIPKGWKNIQTIGIKAGTTFTLPVYSVLPEPPTAITIASTSDSMEVDTPKEEKPKPKKNSRKSPMSRELPKSKSVTA</sequence>
<dbReference type="PANTHER" id="PTHR23105">
    <property type="entry name" value="RIBOSOMAL PROTEIN L7AE FAMILY MEMBER"/>
    <property type="match status" value="1"/>
</dbReference>
<evidence type="ECO:0000313" key="3">
    <source>
        <dbReference type="Proteomes" id="UP001149813"/>
    </source>
</evidence>
<keyword evidence="2" id="KW-0647">Proteasome</keyword>
<evidence type="ECO:0000313" key="2">
    <source>
        <dbReference type="EMBL" id="KAJ1719991.1"/>
    </source>
</evidence>
<dbReference type="Pfam" id="PF00687">
    <property type="entry name" value="Ribosomal_L1"/>
    <property type="match status" value="1"/>
</dbReference>
<comment type="caution">
    <text evidence="2">The sequence shown here is derived from an EMBL/GenBank/DDBJ whole genome shotgun (WGS) entry which is preliminary data.</text>
</comment>
<dbReference type="SUPFAM" id="SSF56808">
    <property type="entry name" value="Ribosomal protein L1"/>
    <property type="match status" value="1"/>
</dbReference>
<organism evidence="2 3">
    <name type="scientific">Coemansia erecta</name>
    <dbReference type="NCBI Taxonomy" id="147472"/>
    <lineage>
        <taxon>Eukaryota</taxon>
        <taxon>Fungi</taxon>
        <taxon>Fungi incertae sedis</taxon>
        <taxon>Zoopagomycota</taxon>
        <taxon>Kickxellomycotina</taxon>
        <taxon>Kickxellomycetes</taxon>
        <taxon>Kickxellales</taxon>
        <taxon>Kickxellaceae</taxon>
        <taxon>Coemansia</taxon>
    </lineage>
</organism>
<dbReference type="InterPro" id="IPR050257">
    <property type="entry name" value="eL8/uL1-like"/>
</dbReference>
<dbReference type="GO" id="GO:0003723">
    <property type="term" value="F:RNA binding"/>
    <property type="evidence" value="ECO:0007669"/>
    <property type="project" value="InterPro"/>
</dbReference>
<dbReference type="InterPro" id="IPR016095">
    <property type="entry name" value="Ribosomal_uL1_3-a/b-sand"/>
</dbReference>
<gene>
    <name evidence="2" type="primary">CIC1</name>
    <name evidence="2" type="ORF">LPJ53_005327</name>
</gene>
<dbReference type="OrthoDB" id="10251727at2759"/>
<dbReference type="Gene3D" id="3.40.50.790">
    <property type="match status" value="1"/>
</dbReference>
<dbReference type="Proteomes" id="UP001149813">
    <property type="component" value="Unassembled WGS sequence"/>
</dbReference>